<feature type="domain" description="Glycosyl transferase family 1" evidence="1">
    <location>
        <begin position="182"/>
        <end position="312"/>
    </location>
</feature>
<dbReference type="EMBL" id="QSQU01000053">
    <property type="protein sequence ID" value="RGK56696.1"/>
    <property type="molecule type" value="Genomic_DNA"/>
</dbReference>
<name>A0A3E4N4X5_9BACE</name>
<dbReference type="Proteomes" id="UP000284417">
    <property type="component" value="Unassembled WGS sequence"/>
</dbReference>
<organism evidence="3 5">
    <name type="scientific">Bacteroides xylanisolvens</name>
    <dbReference type="NCBI Taxonomy" id="371601"/>
    <lineage>
        <taxon>Bacteria</taxon>
        <taxon>Pseudomonadati</taxon>
        <taxon>Bacteroidota</taxon>
        <taxon>Bacteroidia</taxon>
        <taxon>Bacteroidales</taxon>
        <taxon>Bacteroidaceae</taxon>
        <taxon>Bacteroides</taxon>
    </lineage>
</organism>
<comment type="caution">
    <text evidence="3">The sequence shown here is derived from an EMBL/GenBank/DDBJ whole genome shotgun (WGS) entry which is preliminary data.</text>
</comment>
<evidence type="ECO:0000313" key="5">
    <source>
        <dbReference type="Proteomes" id="UP000261210"/>
    </source>
</evidence>
<dbReference type="PANTHER" id="PTHR45947:SF3">
    <property type="entry name" value="SULFOQUINOVOSYL TRANSFERASE SQD2"/>
    <property type="match status" value="1"/>
</dbReference>
<dbReference type="InterPro" id="IPR001296">
    <property type="entry name" value="Glyco_trans_1"/>
</dbReference>
<reference evidence="2" key="3">
    <citation type="journal article" date="2019" name="bioRxiv">
        <title>Acquired interbacterial defense systems protect against interspecies antagonism in the human gut microbiome.</title>
        <authorList>
            <person name="Ross B.D."/>
            <person name="Verster A.J."/>
            <person name="Radey M.C."/>
            <person name="Schmidtke D.T."/>
            <person name="Pope C.E."/>
            <person name="Hoffman L.R."/>
            <person name="Hajjar A.M."/>
            <person name="Peterson S.B."/>
            <person name="Borenstein E."/>
            <person name="Mougous J.D."/>
        </authorList>
    </citation>
    <scope>NUCLEOTIDE SEQUENCE</scope>
    <source>
        <strain evidence="2">H204</strain>
    </source>
</reference>
<gene>
    <name evidence="4" type="ORF">DW042_21805</name>
    <name evidence="3" type="ORF">DXD03_22130</name>
    <name evidence="2" type="ORF">F6S82_07640</name>
</gene>
<reference evidence="5 6" key="2">
    <citation type="submission" date="2018-08" db="EMBL/GenBank/DDBJ databases">
        <title>A genome reference for cultivated species of the human gut microbiota.</title>
        <authorList>
            <person name="Zou Y."/>
            <person name="Xue W."/>
            <person name="Luo G."/>
        </authorList>
    </citation>
    <scope>NUCLEOTIDE SEQUENCE [LARGE SCALE GENOMIC DNA]</scope>
    <source>
        <strain evidence="4 6">AF39-6AC</strain>
        <strain evidence="3 5">TF10-34</strain>
    </source>
</reference>
<dbReference type="Proteomes" id="UP000327007">
    <property type="component" value="Unassembled WGS sequence"/>
</dbReference>
<evidence type="ECO:0000313" key="4">
    <source>
        <dbReference type="EMBL" id="RHK90390.1"/>
    </source>
</evidence>
<dbReference type="CDD" id="cd03801">
    <property type="entry name" value="GT4_PimA-like"/>
    <property type="match status" value="1"/>
</dbReference>
<reference evidence="2" key="4">
    <citation type="submission" date="2019-09" db="EMBL/GenBank/DDBJ databases">
        <authorList>
            <person name="Ross B.D."/>
            <person name="Verster A.J."/>
            <person name="Radey M.C."/>
            <person name="Schmidtke D.T."/>
            <person name="Pope C.E."/>
            <person name="Hoffman L.R."/>
            <person name="Hajjar A.M."/>
            <person name="Peterson S.B."/>
            <person name="Borenstein E."/>
            <person name="Mougous J.D."/>
        </authorList>
    </citation>
    <scope>NUCLEOTIDE SEQUENCE</scope>
    <source>
        <strain evidence="2">H204</strain>
    </source>
</reference>
<dbReference type="EMBL" id="QROC01000042">
    <property type="protein sequence ID" value="RHK90390.1"/>
    <property type="molecule type" value="Genomic_DNA"/>
</dbReference>
<reference evidence="7" key="1">
    <citation type="journal article" date="2018" name="J. Anim. Genet.">
        <title>Acquired interbacterial defense systems protect against interspecies antagonism in the human gut microbiome.</title>
        <authorList>
            <person name="Ross B.D."/>
            <person name="Verster A.J."/>
            <person name="Radey M.C."/>
            <person name="Schmidtke D.T."/>
            <person name="Pope C.E."/>
            <person name="Hoffman L.R."/>
            <person name="Hajjar A."/>
            <person name="Peterson S.B."/>
            <person name="Borenstein E."/>
            <person name="Mougous J."/>
        </authorList>
    </citation>
    <scope>NUCLEOTIDE SEQUENCE [LARGE SCALE GENOMIC DNA]</scope>
    <source>
        <strain evidence="7">H204</strain>
    </source>
</reference>
<proteinExistence type="predicted"/>
<evidence type="ECO:0000313" key="2">
    <source>
        <dbReference type="EMBL" id="KAA9048673.1"/>
    </source>
</evidence>
<evidence type="ECO:0000313" key="6">
    <source>
        <dbReference type="Proteomes" id="UP000284417"/>
    </source>
</evidence>
<dbReference type="InterPro" id="IPR050194">
    <property type="entry name" value="Glycosyltransferase_grp1"/>
</dbReference>
<sequence>MNLFFFQNCISPHQIPFIEELSVFTDVDRVVVIAPRVDYDDRKLMGWKTSKLLETKGIEFLITPTMKVVQRLYEECKGIETFCFFSGINAFPEIVPWMKLSFNYSFKRGVITEPPLLYNHPLWLHKLRFALKDWRYVKYFDYLLVMGDEFVPYYRFWSKKWKVLPFVYCTEWRERIYPIPTSEKLKVLYVGSLSDRKNVVEMFQVLCQKTDLELGIVGDGEKRAQIEEMSMQANTEVVLYGMQPMERISDIMQQYDVLILPSKHDGWGAVVNEALILGLYVITSNHCGASYLLKDKQQGMIFTLEEAQSLSNVADVCIAKKDWIRETVNERITWSKNYISGKAVANYIVQNL</sequence>
<dbReference type="EMBL" id="VYQC01000003">
    <property type="protein sequence ID" value="KAA9048673.1"/>
    <property type="molecule type" value="Genomic_DNA"/>
</dbReference>
<dbReference type="Gene3D" id="3.40.50.2000">
    <property type="entry name" value="Glycogen Phosphorylase B"/>
    <property type="match status" value="1"/>
</dbReference>
<dbReference type="PANTHER" id="PTHR45947">
    <property type="entry name" value="SULFOQUINOVOSYL TRANSFERASE SQD2"/>
    <property type="match status" value="1"/>
</dbReference>
<evidence type="ECO:0000259" key="1">
    <source>
        <dbReference type="Pfam" id="PF00534"/>
    </source>
</evidence>
<dbReference type="RefSeq" id="WP_004313223.1">
    <property type="nucleotide sequence ID" value="NZ_CABKPA010000034.1"/>
</dbReference>
<protein>
    <submittedName>
        <fullName evidence="3">Glycosyltransferase</fullName>
    </submittedName>
</protein>
<dbReference type="Pfam" id="PF00534">
    <property type="entry name" value="Glycos_transf_1"/>
    <property type="match status" value="1"/>
</dbReference>
<dbReference type="GO" id="GO:0016757">
    <property type="term" value="F:glycosyltransferase activity"/>
    <property type="evidence" value="ECO:0007669"/>
    <property type="project" value="InterPro"/>
</dbReference>
<dbReference type="Proteomes" id="UP000261210">
    <property type="component" value="Unassembled WGS sequence"/>
</dbReference>
<evidence type="ECO:0000313" key="3">
    <source>
        <dbReference type="EMBL" id="RGK56696.1"/>
    </source>
</evidence>
<dbReference type="SUPFAM" id="SSF53756">
    <property type="entry name" value="UDP-Glycosyltransferase/glycogen phosphorylase"/>
    <property type="match status" value="1"/>
</dbReference>
<accession>A0A3E4N4X5</accession>
<keyword evidence="3" id="KW-0808">Transferase</keyword>
<dbReference type="AlphaFoldDB" id="A0A3E4N4X5"/>
<evidence type="ECO:0000313" key="7">
    <source>
        <dbReference type="Proteomes" id="UP000327007"/>
    </source>
</evidence>